<dbReference type="AlphaFoldDB" id="A0A927ID86"/>
<comment type="caution">
    <text evidence="2">The sequence shown here is derived from an EMBL/GenBank/DDBJ whole genome shotgun (WGS) entry which is preliminary data.</text>
</comment>
<proteinExistence type="predicted"/>
<feature type="compositionally biased region" description="Basic residues" evidence="1">
    <location>
        <begin position="102"/>
        <end position="121"/>
    </location>
</feature>
<protein>
    <submittedName>
        <fullName evidence="2">Uncharacterized protein</fullName>
    </submittedName>
</protein>
<keyword evidence="3" id="KW-1185">Reference proteome</keyword>
<dbReference type="RefSeq" id="WP_191212141.1">
    <property type="nucleotide sequence ID" value="NZ_BAABKL010000005.1"/>
</dbReference>
<name>A0A927ID86_9ACTN</name>
<evidence type="ECO:0000313" key="3">
    <source>
        <dbReference type="Proteomes" id="UP000632289"/>
    </source>
</evidence>
<feature type="region of interest" description="Disordered" evidence="1">
    <location>
        <begin position="102"/>
        <end position="149"/>
    </location>
</feature>
<sequence>MDANKLFTEAGLRSFVDKRRDQHLADAQQYGQLAGLFAARLRQSPIEGDWPMEARLRAYRVVRHLRKLEKDSRHAASDAEALHAAYTHQVLELPARRERAALKRAKAKDSRARRRALRRSKVAAGLEQPQPTNRGYSFRLAGGGEQMPHVTDIFAKQRKEG</sequence>
<accession>A0A927ID86</accession>
<reference evidence="2" key="1">
    <citation type="submission" date="2020-09" db="EMBL/GenBank/DDBJ databases">
        <title>Secondary metabolite and genome analysis of marine Streptomyces chumphonensis KK1-2T.</title>
        <authorList>
            <person name="Phongsopitanun W."/>
            <person name="Kanchanasin P."/>
            <person name="Pittayakhajonwut P."/>
            <person name="Suwanborirux K."/>
            <person name="Tanasupawat S."/>
        </authorList>
    </citation>
    <scope>NUCLEOTIDE SEQUENCE</scope>
    <source>
        <strain evidence="2">KK1-2</strain>
    </source>
</reference>
<dbReference type="EMBL" id="JACXYU010000021">
    <property type="protein sequence ID" value="MBD3934843.1"/>
    <property type="molecule type" value="Genomic_DNA"/>
</dbReference>
<organism evidence="2 3">
    <name type="scientific">Streptomyces chumphonensis</name>
    <dbReference type="NCBI Taxonomy" id="1214925"/>
    <lineage>
        <taxon>Bacteria</taxon>
        <taxon>Bacillati</taxon>
        <taxon>Actinomycetota</taxon>
        <taxon>Actinomycetes</taxon>
        <taxon>Kitasatosporales</taxon>
        <taxon>Streptomycetaceae</taxon>
        <taxon>Streptomyces</taxon>
    </lineage>
</organism>
<evidence type="ECO:0000256" key="1">
    <source>
        <dbReference type="SAM" id="MobiDB-lite"/>
    </source>
</evidence>
<evidence type="ECO:0000313" key="2">
    <source>
        <dbReference type="EMBL" id="MBD3934843.1"/>
    </source>
</evidence>
<gene>
    <name evidence="2" type="ORF">IF129_25185</name>
</gene>
<dbReference type="Proteomes" id="UP000632289">
    <property type="component" value="Unassembled WGS sequence"/>
</dbReference>